<dbReference type="Gene3D" id="3.90.100.10">
    <property type="entry name" value="Orn/Lys/Arg decarboxylase, C-terminal domain"/>
    <property type="match status" value="1"/>
</dbReference>
<evidence type="ECO:0000256" key="2">
    <source>
        <dbReference type="ARBA" id="ARBA00022576"/>
    </source>
</evidence>
<evidence type="ECO:0000256" key="1">
    <source>
        <dbReference type="ARBA" id="ARBA00001933"/>
    </source>
</evidence>
<sequence length="917" mass="105214">MPEKKTASSHHYNIAQLRVESWNKLKAESTKLQSSNRGSVDEKDHKQNLEKLLREIEGVESYFAFPGLNRLAALKEMLGRQEHTAMAHRIADITKHLVSESYRGSVDFSDEDESGGELSDMSDSKNGTGKSYFEVLVLDDISAQEESKLRHDLKDLRVPNDQFNYEIVVQRSVQDAMIALLFNYNIQAVVIRYAPPYQSKKITPLIKPFIQNVLKLDLSSMPRTDLGPILGGLIRKFRPELDTYYVTDTSLSNLKDSTLKSFRRIFYRAEDLQELHLTMLRGISERYETPFFSAVKEYSKKPTGIFHAMPISRGNSVFKSRWINDFGNFYGRNMFLAETSSTTGGMDSLLQPTGSLKKAQKMASDAYGSQKTFFVTNGTSTANKIVVQALVKPGDVILIDRDCHKSHHYGLVLAGAYPVYLDSYPIEEYSMYGAVPLQQIKEKLLKLKEAGRLDLVKMLLLTNCTFDGLVYNVEKVMEEILAIKPDMIFLWDEAWFAFAGFTYNYKQRTGMFVAQKLYSKYRSRSYREEYEVHIKGLKKDEVPKLPDPDKVKIRVYSTQSTHKTLSSFRQGSMIHIWDEDFRRKSENTFMEAYMTHTSTSPNYQMLASLDAGRRQVQFEGYELVEKSIEMAMVLRAKINDHPRLNKYFDVLTVSDFIPKKHRESGLSEYYSQKDGWNRMETAWEKDEFVLDPTKITLHIGRTGVDGDTFKNKYLMDKFNIQINKTSRNTVLFMTNIGTTRGSVTYLTNALLKIADELDHEFRSLSVKESKIRQDKIYSLTKDFPPLPDFSYFHHSFQAVPGVPGGNIREAFFLAYNEENYEYIPMKECLPSMEKGRTLVASSFIIPYPPGFPVLVPGQVVSEEIIRFLLALDVSEIHGYREDLGLRIFKDKVLNRQKTATSIGGMANRMNKKVINES</sequence>
<dbReference type="InterPro" id="IPR015424">
    <property type="entry name" value="PyrdxlP-dep_Trfase"/>
</dbReference>
<evidence type="ECO:0000256" key="4">
    <source>
        <dbReference type="SAM" id="MobiDB-lite"/>
    </source>
</evidence>
<evidence type="ECO:0000256" key="3">
    <source>
        <dbReference type="ARBA" id="ARBA00022679"/>
    </source>
</evidence>
<gene>
    <name evidence="6" type="ORF">ACFSTG_11045</name>
</gene>
<dbReference type="GO" id="GO:0008483">
    <property type="term" value="F:transaminase activity"/>
    <property type="evidence" value="ECO:0007669"/>
    <property type="project" value="UniProtKB-KW"/>
</dbReference>
<protein>
    <submittedName>
        <fullName evidence="6">Aminotransferase class I/II-fold pyridoxal phosphate-dependent enzyme</fullName>
    </submittedName>
</protein>
<feature type="domain" description="Orn/Lys/Arg decarboxylases family 1 pyridoxal-P attachment site" evidence="5">
    <location>
        <begin position="289"/>
        <end position="511"/>
    </location>
</feature>
<feature type="domain" description="Orn/Lys/Arg decarboxylases family 1 pyridoxal-P attachment site" evidence="5">
    <location>
        <begin position="536"/>
        <end position="740"/>
    </location>
</feature>
<dbReference type="Proteomes" id="UP001597468">
    <property type="component" value="Unassembled WGS sequence"/>
</dbReference>
<dbReference type="EMBL" id="JBHULT010000010">
    <property type="protein sequence ID" value="MFD2518433.1"/>
    <property type="molecule type" value="Genomic_DNA"/>
</dbReference>
<feature type="region of interest" description="Disordered" evidence="4">
    <location>
        <begin position="106"/>
        <end position="125"/>
    </location>
</feature>
<dbReference type="PANTHER" id="PTHR42832">
    <property type="entry name" value="AMINO ACID AMINOTRANSFERASE"/>
    <property type="match status" value="1"/>
</dbReference>
<proteinExistence type="predicted"/>
<keyword evidence="3" id="KW-0808">Transferase</keyword>
<dbReference type="Gene3D" id="3.40.640.10">
    <property type="entry name" value="Type I PLP-dependent aspartate aminotransferase-like (Major domain)"/>
    <property type="match status" value="1"/>
</dbReference>
<dbReference type="InterPro" id="IPR000310">
    <property type="entry name" value="Orn/Lys/Arg_deCO2ase_major_dom"/>
</dbReference>
<dbReference type="CDD" id="cd00615">
    <property type="entry name" value="Orn_deC_like"/>
    <property type="match status" value="1"/>
</dbReference>
<dbReference type="Pfam" id="PF01276">
    <property type="entry name" value="OKR_DC_1"/>
    <property type="match status" value="2"/>
</dbReference>
<keyword evidence="7" id="KW-1185">Reference proteome</keyword>
<dbReference type="RefSeq" id="WP_380752544.1">
    <property type="nucleotide sequence ID" value="NZ_JBHULT010000010.1"/>
</dbReference>
<accession>A0ABW5IZQ8</accession>
<dbReference type="SUPFAM" id="SSF53383">
    <property type="entry name" value="PLP-dependent transferases"/>
    <property type="match status" value="1"/>
</dbReference>
<dbReference type="InterPro" id="IPR015421">
    <property type="entry name" value="PyrdxlP-dep_Trfase_major"/>
</dbReference>
<comment type="caution">
    <text evidence="6">The sequence shown here is derived from an EMBL/GenBank/DDBJ whole genome shotgun (WGS) entry which is preliminary data.</text>
</comment>
<keyword evidence="2 6" id="KW-0032">Aminotransferase</keyword>
<evidence type="ECO:0000313" key="7">
    <source>
        <dbReference type="Proteomes" id="UP001597468"/>
    </source>
</evidence>
<dbReference type="InterPro" id="IPR050881">
    <property type="entry name" value="LL-DAP_aminotransferase"/>
</dbReference>
<evidence type="ECO:0000259" key="5">
    <source>
        <dbReference type="Pfam" id="PF01276"/>
    </source>
</evidence>
<comment type="cofactor">
    <cofactor evidence="1">
        <name>pyridoxal 5'-phosphate</name>
        <dbReference type="ChEBI" id="CHEBI:597326"/>
    </cofactor>
</comment>
<reference evidence="7" key="1">
    <citation type="journal article" date="2019" name="Int. J. Syst. Evol. Microbiol.">
        <title>The Global Catalogue of Microorganisms (GCM) 10K type strain sequencing project: providing services to taxonomists for standard genome sequencing and annotation.</title>
        <authorList>
            <consortium name="The Broad Institute Genomics Platform"/>
            <consortium name="The Broad Institute Genome Sequencing Center for Infectious Disease"/>
            <person name="Wu L."/>
            <person name="Ma J."/>
        </authorList>
    </citation>
    <scope>NUCLEOTIDE SEQUENCE [LARGE SCALE GENOMIC DNA]</scope>
    <source>
        <strain evidence="7">KCTC 42585</strain>
    </source>
</reference>
<evidence type="ECO:0000313" key="6">
    <source>
        <dbReference type="EMBL" id="MFD2518433.1"/>
    </source>
</evidence>
<name>A0ABW5IZQ8_9FLAO</name>
<organism evidence="6 7">
    <name type="scientific">Salinimicrobium flavum</name>
    <dbReference type="NCBI Taxonomy" id="1737065"/>
    <lineage>
        <taxon>Bacteria</taxon>
        <taxon>Pseudomonadati</taxon>
        <taxon>Bacteroidota</taxon>
        <taxon>Flavobacteriia</taxon>
        <taxon>Flavobacteriales</taxon>
        <taxon>Flavobacteriaceae</taxon>
        <taxon>Salinimicrobium</taxon>
    </lineage>
</organism>
<dbReference type="PANTHER" id="PTHR42832:SF4">
    <property type="entry name" value="BLR3474 PROTEIN"/>
    <property type="match status" value="1"/>
</dbReference>